<evidence type="ECO:0000313" key="1">
    <source>
        <dbReference type="EMBL" id="KAB8459544.1"/>
    </source>
</evidence>
<dbReference type="Proteomes" id="UP000327013">
    <property type="component" value="Unassembled WGS sequence"/>
</dbReference>
<dbReference type="EMBL" id="VIBQ01000041">
    <property type="protein sequence ID" value="KAB8459544.1"/>
    <property type="molecule type" value="Genomic_DNA"/>
</dbReference>
<evidence type="ECO:0000313" key="2">
    <source>
        <dbReference type="Proteomes" id="UP000327013"/>
    </source>
</evidence>
<dbReference type="InterPro" id="IPR036390">
    <property type="entry name" value="WH_DNA-bd_sf"/>
</dbReference>
<dbReference type="Gene3D" id="1.10.10.10">
    <property type="entry name" value="Winged helix-like DNA-binding domain superfamily/Winged helix DNA-binding domain"/>
    <property type="match status" value="1"/>
</dbReference>
<dbReference type="SUPFAM" id="SSF46785">
    <property type="entry name" value="Winged helix' DNA-binding domain"/>
    <property type="match status" value="1"/>
</dbReference>
<accession>A0A5N6L0T0</accession>
<dbReference type="OrthoDB" id="1606438at2759"/>
<organism evidence="1 2">
    <name type="scientific">Carpinus fangiana</name>
    <dbReference type="NCBI Taxonomy" id="176857"/>
    <lineage>
        <taxon>Eukaryota</taxon>
        <taxon>Viridiplantae</taxon>
        <taxon>Streptophyta</taxon>
        <taxon>Embryophyta</taxon>
        <taxon>Tracheophyta</taxon>
        <taxon>Spermatophyta</taxon>
        <taxon>Magnoliopsida</taxon>
        <taxon>eudicotyledons</taxon>
        <taxon>Gunneridae</taxon>
        <taxon>Pentapetalae</taxon>
        <taxon>rosids</taxon>
        <taxon>fabids</taxon>
        <taxon>Fagales</taxon>
        <taxon>Betulaceae</taxon>
        <taxon>Carpinus</taxon>
    </lineage>
</organism>
<gene>
    <name evidence="1" type="ORF">FH972_025270</name>
</gene>
<protein>
    <submittedName>
        <fullName evidence="1">Uncharacterized protein</fullName>
    </submittedName>
</protein>
<sequence length="81" mass="8861">MQGSTEKQLDDQPSINRSEDDDACLYAMHLSTSHVLDMVLKAAVELNLFNITARLAAITDAYMSTSEIASQLPTPRCPFSA</sequence>
<dbReference type="GO" id="GO:0046983">
    <property type="term" value="F:protein dimerization activity"/>
    <property type="evidence" value="ECO:0007669"/>
    <property type="project" value="InterPro"/>
</dbReference>
<dbReference type="InterPro" id="IPR036388">
    <property type="entry name" value="WH-like_DNA-bd_sf"/>
</dbReference>
<dbReference type="AlphaFoldDB" id="A0A5N6L0T0"/>
<proteinExistence type="predicted"/>
<keyword evidence="2" id="KW-1185">Reference proteome</keyword>
<reference evidence="1 2" key="1">
    <citation type="submission" date="2019-06" db="EMBL/GenBank/DDBJ databases">
        <title>A chromosomal-level reference genome of Carpinus fangiana (Coryloideae, Betulaceae).</title>
        <authorList>
            <person name="Yang X."/>
            <person name="Wang Z."/>
            <person name="Zhang L."/>
            <person name="Hao G."/>
            <person name="Liu J."/>
            <person name="Yang Y."/>
        </authorList>
    </citation>
    <scope>NUCLEOTIDE SEQUENCE [LARGE SCALE GENOMIC DNA]</scope>
    <source>
        <strain evidence="1">Cfa_2016G</strain>
        <tissue evidence="1">Leaf</tissue>
    </source>
</reference>
<name>A0A5N6L0T0_9ROSI</name>
<comment type="caution">
    <text evidence="1">The sequence shown here is derived from an EMBL/GenBank/DDBJ whole genome shotgun (WGS) entry which is preliminary data.</text>
</comment>